<dbReference type="InterPro" id="IPR010071">
    <property type="entry name" value="AA_adenyl_dom"/>
</dbReference>
<dbReference type="InterPro" id="IPR020845">
    <property type="entry name" value="AMP-binding_CS"/>
</dbReference>
<dbReference type="PANTHER" id="PTHR45527:SF1">
    <property type="entry name" value="FATTY ACID SYNTHASE"/>
    <property type="match status" value="1"/>
</dbReference>
<dbReference type="Pfam" id="PF13193">
    <property type="entry name" value="AMP-binding_C"/>
    <property type="match status" value="1"/>
</dbReference>
<evidence type="ECO:0000313" key="6">
    <source>
        <dbReference type="Proteomes" id="UP000247551"/>
    </source>
</evidence>
<dbReference type="SUPFAM" id="SSF53474">
    <property type="entry name" value="alpha/beta-Hydrolases"/>
    <property type="match status" value="1"/>
</dbReference>
<dbReference type="Gene3D" id="3.30.559.30">
    <property type="entry name" value="Nonribosomal peptide synthetase, condensation domain"/>
    <property type="match status" value="1"/>
</dbReference>
<dbReference type="Gene3D" id="3.30.300.30">
    <property type="match status" value="1"/>
</dbReference>
<dbReference type="Gene3D" id="3.40.50.1820">
    <property type="entry name" value="alpha/beta hydrolase"/>
    <property type="match status" value="1"/>
</dbReference>
<dbReference type="InterPro" id="IPR025110">
    <property type="entry name" value="AMP-bd_C"/>
</dbReference>
<dbReference type="Gene3D" id="3.40.50.980">
    <property type="match status" value="2"/>
</dbReference>
<dbReference type="Gene3D" id="1.10.1200.10">
    <property type="entry name" value="ACP-like"/>
    <property type="match status" value="1"/>
</dbReference>
<sequence length="1251" mass="138972">MSQFNQSLTQGEALTLQQKCASQAPVAYWLTLPKQEEASVRGRLQALVDEHDILRTVYGQQVGYTETRQQALQESALDWRCVEGESAECLLHEALAVFTQQSAPLLAWFWPRPDENRLLLVAPAQSLDQGSALAIRRCLSGQSDLLLDEPTQYLDYADWVADLQMGEDASAGSAFWRGLALDTLPDAALIEQVGQSNGALECLNVSLGESAAHALRSYGQTMDVATSEVALAVWAALLGLVNGKEEFQLSYFYDCRTDYEELEDALGRFVVPCPVPCYQPSKNTFSKWFAGQHSLWQQMLEQQEYLGMSLDLSAHARQVGFAYQSLLEPNEISAAQPIGASELLLQVSETPQTIELSLHYDSGRYSQAAVAQLLQRYELLLARALAHPNDTMDTLDVFLLGELSGLVNNDATFVHTDQTFLDNWRMSVDQYPQHQAARFVDEVLTYAQMDALSDQVAAGLQQRGASAGKIVALCLPRSMDFLVTLLGIMKTGAAYLPLDPEQPESRQNLILADAQPVLTIVETVNQAQQITVAELKNTPADFTPVALNQATLAYVLYTSGTSGTPKGVQVPHSALSHYCQAAIHALQLPKNADYALVSSPMADLGNTMLFPSWIQGGCLHLLDKATSTDSELFRQYVERYPIDCLKIVPSHFMALSEGQDLSAISPRQSLILGGENISAGLLRALASATPLCTVYNHYGPTETTVGVMWGKVDLERESARLQHVLGNNRVYLLDDHQASVINGTVGELYIAGPNLSAGYLNQAEQTTQAFVADPFAPAQTMYRSGDLAFKRADGSLEIVGRADQQIKIRGFRMELGEVESALSNYASIQQAHVLAQGEGEQKRLVAFVVANSEQHENELKAWLMQYLPDYMVPARILRVERMPLNANGKVDRHTLMNWLEAEQKRQFVAPKNEIEIKILSIWQDVLGRENISTEDNFFDLGGHSLAAIKVIARLRQAFDIELAADIMFHKQTITALAEVMVKGDANQADYLVTFSQVESKPTLVMMHSLGGHYQYYQPLIDALKGQVNLYGLLPDVALLAHSTSADLDKVIDHYADQLEALREQPIVLVGWSLAGRMMMWLAQALSERGFTVQNVAIIDFDPTQVLSNVDNEKQQLLEDLQHYCAQQGWTISEEQWQTWSTALPNDYAQGLEHILANEAFASKLDESTTQAEFHDRIMMRWSLKRMFYDAPIPVVKQPLWVWRSSENAAPVHAWQRYSSQPVQGWSIDADHFGILATTELAEQLLQQCSQY</sequence>
<dbReference type="InterPro" id="IPR000873">
    <property type="entry name" value="AMP-dep_synth/lig_dom"/>
</dbReference>
<proteinExistence type="predicted"/>
<dbReference type="InterPro" id="IPR045851">
    <property type="entry name" value="AMP-bd_C_sf"/>
</dbReference>
<dbReference type="FunFam" id="1.10.1200.10:FF:000005">
    <property type="entry name" value="Nonribosomal peptide synthetase 1"/>
    <property type="match status" value="1"/>
</dbReference>
<dbReference type="Pfam" id="PF00975">
    <property type="entry name" value="Thioesterase"/>
    <property type="match status" value="1"/>
</dbReference>
<comment type="cofactor">
    <cofactor evidence="1">
        <name>pantetheine 4'-phosphate</name>
        <dbReference type="ChEBI" id="CHEBI:47942"/>
    </cofactor>
</comment>
<dbReference type="InterPro" id="IPR029058">
    <property type="entry name" value="AB_hydrolase_fold"/>
</dbReference>
<comment type="caution">
    <text evidence="5">The sequence shown here is derived from an EMBL/GenBank/DDBJ whole genome shotgun (WGS) entry which is preliminary data.</text>
</comment>
<dbReference type="InterPro" id="IPR001031">
    <property type="entry name" value="Thioesterase"/>
</dbReference>
<evidence type="ECO:0000259" key="4">
    <source>
        <dbReference type="PROSITE" id="PS50075"/>
    </source>
</evidence>
<evidence type="ECO:0000313" key="5">
    <source>
        <dbReference type="EMBL" id="PYF84505.1"/>
    </source>
</evidence>
<keyword evidence="6" id="KW-1185">Reference proteome</keyword>
<dbReference type="PANTHER" id="PTHR45527">
    <property type="entry name" value="NONRIBOSOMAL PEPTIDE SYNTHETASE"/>
    <property type="match status" value="1"/>
</dbReference>
<protein>
    <submittedName>
        <fullName evidence="5">Amino acid adenylation domain-containing protein</fullName>
    </submittedName>
</protein>
<organism evidence="5 6">
    <name type="scientific">Marinomonas alcarazii</name>
    <dbReference type="NCBI Taxonomy" id="491949"/>
    <lineage>
        <taxon>Bacteria</taxon>
        <taxon>Pseudomonadati</taxon>
        <taxon>Pseudomonadota</taxon>
        <taxon>Gammaproteobacteria</taxon>
        <taxon>Oceanospirillales</taxon>
        <taxon>Oceanospirillaceae</taxon>
        <taxon>Marinomonas</taxon>
    </lineage>
</organism>
<dbReference type="Pfam" id="PF00550">
    <property type="entry name" value="PP-binding"/>
    <property type="match status" value="1"/>
</dbReference>
<gene>
    <name evidence="5" type="ORF">DFP75_101543</name>
</gene>
<dbReference type="Gene3D" id="3.30.559.10">
    <property type="entry name" value="Chloramphenicol acetyltransferase-like domain"/>
    <property type="match status" value="1"/>
</dbReference>
<evidence type="ECO:0000256" key="3">
    <source>
        <dbReference type="ARBA" id="ARBA00022553"/>
    </source>
</evidence>
<evidence type="ECO:0000256" key="1">
    <source>
        <dbReference type="ARBA" id="ARBA00001957"/>
    </source>
</evidence>
<dbReference type="InterPro" id="IPR036736">
    <property type="entry name" value="ACP-like_sf"/>
</dbReference>
<dbReference type="GO" id="GO:0003824">
    <property type="term" value="F:catalytic activity"/>
    <property type="evidence" value="ECO:0007669"/>
    <property type="project" value="InterPro"/>
</dbReference>
<accession>A0A318VDR8</accession>
<dbReference type="Proteomes" id="UP000247551">
    <property type="component" value="Unassembled WGS sequence"/>
</dbReference>
<dbReference type="CDD" id="cd05930">
    <property type="entry name" value="A_NRPS"/>
    <property type="match status" value="1"/>
</dbReference>
<feature type="domain" description="Carrier" evidence="4">
    <location>
        <begin position="909"/>
        <end position="984"/>
    </location>
</feature>
<dbReference type="SUPFAM" id="SSF56801">
    <property type="entry name" value="Acetyl-CoA synthetase-like"/>
    <property type="match status" value="1"/>
</dbReference>
<dbReference type="SUPFAM" id="SSF47336">
    <property type="entry name" value="ACP-like"/>
    <property type="match status" value="1"/>
</dbReference>
<keyword evidence="2" id="KW-0596">Phosphopantetheine</keyword>
<dbReference type="Pfam" id="PF00501">
    <property type="entry name" value="AMP-binding"/>
    <property type="match status" value="1"/>
</dbReference>
<dbReference type="RefSeq" id="WP_110571961.1">
    <property type="nucleotide sequence ID" value="NZ_QKLW01000001.1"/>
</dbReference>
<dbReference type="EMBL" id="QKLW01000001">
    <property type="protein sequence ID" value="PYF84505.1"/>
    <property type="molecule type" value="Genomic_DNA"/>
</dbReference>
<dbReference type="AlphaFoldDB" id="A0A318VDR8"/>
<dbReference type="GO" id="GO:0005737">
    <property type="term" value="C:cytoplasm"/>
    <property type="evidence" value="ECO:0007669"/>
    <property type="project" value="TreeGrafter"/>
</dbReference>
<dbReference type="GO" id="GO:0043041">
    <property type="term" value="P:amino acid activation for nonribosomal peptide biosynthetic process"/>
    <property type="evidence" value="ECO:0007669"/>
    <property type="project" value="TreeGrafter"/>
</dbReference>
<name>A0A318VDR8_9GAMM</name>
<dbReference type="InterPro" id="IPR020806">
    <property type="entry name" value="PKS_PP-bd"/>
</dbReference>
<dbReference type="GO" id="GO:0044550">
    <property type="term" value="P:secondary metabolite biosynthetic process"/>
    <property type="evidence" value="ECO:0007669"/>
    <property type="project" value="TreeGrafter"/>
</dbReference>
<dbReference type="Gene3D" id="2.30.38.10">
    <property type="entry name" value="Luciferase, Domain 3"/>
    <property type="match status" value="1"/>
</dbReference>
<dbReference type="PROSITE" id="PS00012">
    <property type="entry name" value="PHOSPHOPANTETHEINE"/>
    <property type="match status" value="1"/>
</dbReference>
<dbReference type="SMART" id="SM00823">
    <property type="entry name" value="PKS_PP"/>
    <property type="match status" value="1"/>
</dbReference>
<dbReference type="InterPro" id="IPR023213">
    <property type="entry name" value="CAT-like_dom_sf"/>
</dbReference>
<dbReference type="PROSITE" id="PS50075">
    <property type="entry name" value="CARRIER"/>
    <property type="match status" value="1"/>
</dbReference>
<dbReference type="Pfam" id="PF00668">
    <property type="entry name" value="Condensation"/>
    <property type="match status" value="1"/>
</dbReference>
<dbReference type="GO" id="GO:0031177">
    <property type="term" value="F:phosphopantetheine binding"/>
    <property type="evidence" value="ECO:0007669"/>
    <property type="project" value="InterPro"/>
</dbReference>
<evidence type="ECO:0000256" key="2">
    <source>
        <dbReference type="ARBA" id="ARBA00022450"/>
    </source>
</evidence>
<reference evidence="5 6" key="1">
    <citation type="submission" date="2018-06" db="EMBL/GenBank/DDBJ databases">
        <title>Genomic Encyclopedia of Type Strains, Phase III (KMG-III): the genomes of soil and plant-associated and newly described type strains.</title>
        <authorList>
            <person name="Whitman W."/>
        </authorList>
    </citation>
    <scope>NUCLEOTIDE SEQUENCE [LARGE SCALE GENOMIC DNA]</scope>
    <source>
        <strain evidence="5 6">CECT 7730</strain>
    </source>
</reference>
<dbReference type="SUPFAM" id="SSF52777">
    <property type="entry name" value="CoA-dependent acyltransferases"/>
    <property type="match status" value="2"/>
</dbReference>
<dbReference type="InterPro" id="IPR009081">
    <property type="entry name" value="PP-bd_ACP"/>
</dbReference>
<dbReference type="InterPro" id="IPR006162">
    <property type="entry name" value="Ppantetheine_attach_site"/>
</dbReference>
<dbReference type="NCBIfam" id="TIGR01733">
    <property type="entry name" value="AA-adenyl-dom"/>
    <property type="match status" value="1"/>
</dbReference>
<keyword evidence="3" id="KW-0597">Phosphoprotein</keyword>
<dbReference type="PROSITE" id="PS00455">
    <property type="entry name" value="AMP_BINDING"/>
    <property type="match status" value="1"/>
</dbReference>
<dbReference type="InterPro" id="IPR001242">
    <property type="entry name" value="Condensation_dom"/>
</dbReference>